<dbReference type="Pfam" id="PF00672">
    <property type="entry name" value="HAMP"/>
    <property type="match status" value="1"/>
</dbReference>
<dbReference type="PROSITE" id="PS50885">
    <property type="entry name" value="HAMP"/>
    <property type="match status" value="1"/>
</dbReference>
<dbReference type="EMBL" id="QGTQ01000014">
    <property type="protein sequence ID" value="PWV99503.1"/>
    <property type="molecule type" value="Genomic_DNA"/>
</dbReference>
<dbReference type="InterPro" id="IPR036890">
    <property type="entry name" value="HATPase_C_sf"/>
</dbReference>
<evidence type="ECO:0000256" key="5">
    <source>
        <dbReference type="ARBA" id="ARBA00022777"/>
    </source>
</evidence>
<evidence type="ECO:0000256" key="2">
    <source>
        <dbReference type="ARBA" id="ARBA00022475"/>
    </source>
</evidence>
<comment type="subcellular location">
    <subcellularLocation>
        <location evidence="1">Cell membrane</location>
        <topology evidence="1">Multi-pass membrane protein</topology>
    </subcellularLocation>
</comment>
<dbReference type="SUPFAM" id="SSF158472">
    <property type="entry name" value="HAMP domain-like"/>
    <property type="match status" value="1"/>
</dbReference>
<organism evidence="8 9">
    <name type="scientific">Paenibacillus cellulosilyticus</name>
    <dbReference type="NCBI Taxonomy" id="375489"/>
    <lineage>
        <taxon>Bacteria</taxon>
        <taxon>Bacillati</taxon>
        <taxon>Bacillota</taxon>
        <taxon>Bacilli</taxon>
        <taxon>Bacillales</taxon>
        <taxon>Paenibacillaceae</taxon>
        <taxon>Paenibacillus</taxon>
    </lineage>
</organism>
<dbReference type="GO" id="GO:0005886">
    <property type="term" value="C:plasma membrane"/>
    <property type="evidence" value="ECO:0007669"/>
    <property type="project" value="UniProtKB-SubCell"/>
</dbReference>
<evidence type="ECO:0000256" key="4">
    <source>
        <dbReference type="ARBA" id="ARBA00022679"/>
    </source>
</evidence>
<keyword evidence="9" id="KW-1185">Reference proteome</keyword>
<feature type="domain" description="HAMP" evidence="7">
    <location>
        <begin position="313"/>
        <end position="365"/>
    </location>
</feature>
<comment type="caution">
    <text evidence="8">The sequence shown here is derived from an EMBL/GenBank/DDBJ whole genome shotgun (WGS) entry which is preliminary data.</text>
</comment>
<keyword evidence="6" id="KW-0472">Membrane</keyword>
<evidence type="ECO:0000313" key="9">
    <source>
        <dbReference type="Proteomes" id="UP000246635"/>
    </source>
</evidence>
<dbReference type="SUPFAM" id="SSF55874">
    <property type="entry name" value="ATPase domain of HSP90 chaperone/DNA topoisomerase II/histidine kinase"/>
    <property type="match status" value="1"/>
</dbReference>
<sequence>MIMRKLVRYPTKLFTLMMLCFMGFSSLLLLASGIVYYETYSSIAYREIRATKTDLLDEKSQNLSNYVAGIQDTARFIVTNSMIQQVLSMPPDNAYDFVTKNRQISDEFKRLTAVKGGLYSIELYTNWLDQYDYPSPPGDFMHPMEDAASDGWLERMEASDGFWIAAHARTDGEDGLRLISYVQRIAGNRGQLLGIVKINIPEQHLFDIVSGNDAQKASDDFYIIRDSRGQYIASNLPNAELEISIREGASVQDTVGSHYSVIQSRANTEYWVLQQLITKDVLQQGAHEIRTLIVELLAGLLLVTIPLAFWLSRKLTAPIYGIVRGMRTVEKGDFNVRMQMSSIQEYSHLAMHFNRMVYRLKDLIGRLNQEHRDRREAEIQLLQSQIKPHFLYNTLDLIHWRALDHNAHEISGMVQQLSKLFRIGLSNNKWYVALRDEMLHARCYIAIQEYRQNFNIRCVEHVENDLHDVLVPKIILQPFLENAVIHGNWQRGEQAVVTVSFETHSDRIVGKHLVVTITDNGCGVPEDFDAERARGIGIRNVIDRIQLYCGKMYGVQIMRGEQGTRVVIKLPLIYHEEEMEQLRRSLSHEYDSVGG</sequence>
<protein>
    <submittedName>
        <fullName evidence="8">Sensor histidine kinase YesM</fullName>
    </submittedName>
</protein>
<dbReference type="SMART" id="SM00304">
    <property type="entry name" value="HAMP"/>
    <property type="match status" value="1"/>
</dbReference>
<dbReference type="Gene3D" id="3.30.565.10">
    <property type="entry name" value="Histidine kinase-like ATPase, C-terminal domain"/>
    <property type="match status" value="1"/>
</dbReference>
<evidence type="ECO:0000259" key="7">
    <source>
        <dbReference type="PROSITE" id="PS50885"/>
    </source>
</evidence>
<proteinExistence type="predicted"/>
<keyword evidence="3" id="KW-0597">Phosphoprotein</keyword>
<evidence type="ECO:0000256" key="6">
    <source>
        <dbReference type="ARBA" id="ARBA00023136"/>
    </source>
</evidence>
<reference evidence="8 9" key="1">
    <citation type="submission" date="2018-05" db="EMBL/GenBank/DDBJ databases">
        <title>Genomic Encyclopedia of Type Strains, Phase III (KMG-III): the genomes of soil and plant-associated and newly described type strains.</title>
        <authorList>
            <person name="Whitman W."/>
        </authorList>
    </citation>
    <scope>NUCLEOTIDE SEQUENCE [LARGE SCALE GENOMIC DNA]</scope>
    <source>
        <strain evidence="8 9">CECT 5696</strain>
    </source>
</reference>
<dbReference type="InterPro" id="IPR003594">
    <property type="entry name" value="HATPase_dom"/>
</dbReference>
<dbReference type="CDD" id="cd06225">
    <property type="entry name" value="HAMP"/>
    <property type="match status" value="1"/>
</dbReference>
<keyword evidence="5 8" id="KW-0418">Kinase</keyword>
<dbReference type="GO" id="GO:0000155">
    <property type="term" value="F:phosphorelay sensor kinase activity"/>
    <property type="evidence" value="ECO:0007669"/>
    <property type="project" value="InterPro"/>
</dbReference>
<keyword evidence="2" id="KW-1003">Cell membrane</keyword>
<accession>A0A2V2YUL1</accession>
<gene>
    <name evidence="8" type="ORF">DFQ01_11480</name>
</gene>
<dbReference type="AlphaFoldDB" id="A0A2V2YUL1"/>
<dbReference type="PANTHER" id="PTHR34220:SF7">
    <property type="entry name" value="SENSOR HISTIDINE KINASE YPDA"/>
    <property type="match status" value="1"/>
</dbReference>
<name>A0A2V2YUL1_9BACL</name>
<dbReference type="Gene3D" id="6.10.340.10">
    <property type="match status" value="1"/>
</dbReference>
<evidence type="ECO:0000256" key="1">
    <source>
        <dbReference type="ARBA" id="ARBA00004651"/>
    </source>
</evidence>
<dbReference type="InterPro" id="IPR003660">
    <property type="entry name" value="HAMP_dom"/>
</dbReference>
<dbReference type="InterPro" id="IPR010559">
    <property type="entry name" value="Sig_transdc_His_kin_internal"/>
</dbReference>
<dbReference type="Pfam" id="PF02518">
    <property type="entry name" value="HATPase_c"/>
    <property type="match status" value="1"/>
</dbReference>
<dbReference type="InterPro" id="IPR050640">
    <property type="entry name" value="Bact_2-comp_sensor_kinase"/>
</dbReference>
<keyword evidence="4" id="KW-0808">Transferase</keyword>
<evidence type="ECO:0000313" key="8">
    <source>
        <dbReference type="EMBL" id="PWV99503.1"/>
    </source>
</evidence>
<dbReference type="Pfam" id="PF06580">
    <property type="entry name" value="His_kinase"/>
    <property type="match status" value="1"/>
</dbReference>
<evidence type="ECO:0000256" key="3">
    <source>
        <dbReference type="ARBA" id="ARBA00022553"/>
    </source>
</evidence>
<dbReference type="PANTHER" id="PTHR34220">
    <property type="entry name" value="SENSOR HISTIDINE KINASE YPDA"/>
    <property type="match status" value="1"/>
</dbReference>
<dbReference type="Proteomes" id="UP000246635">
    <property type="component" value="Unassembled WGS sequence"/>
</dbReference>